<feature type="compositionally biased region" description="Basic residues" evidence="5">
    <location>
        <begin position="138"/>
        <end position="147"/>
    </location>
</feature>
<accession>A0AA40F9I0</accession>
<protein>
    <submittedName>
        <fullName evidence="7">Zinc/iron permease</fullName>
    </submittedName>
</protein>
<feature type="transmembrane region" description="Helical" evidence="6">
    <location>
        <begin position="393"/>
        <end position="420"/>
    </location>
</feature>
<feature type="compositionally biased region" description="Acidic residues" evidence="5">
    <location>
        <begin position="329"/>
        <end position="348"/>
    </location>
</feature>
<dbReference type="GO" id="GO:0016020">
    <property type="term" value="C:membrane"/>
    <property type="evidence" value="ECO:0007669"/>
    <property type="project" value="UniProtKB-SubCell"/>
</dbReference>
<evidence type="ECO:0000313" key="8">
    <source>
        <dbReference type="Proteomes" id="UP001172155"/>
    </source>
</evidence>
<evidence type="ECO:0000256" key="5">
    <source>
        <dbReference type="SAM" id="MobiDB-lite"/>
    </source>
</evidence>
<dbReference type="GO" id="GO:0005385">
    <property type="term" value="F:zinc ion transmembrane transporter activity"/>
    <property type="evidence" value="ECO:0007669"/>
    <property type="project" value="TreeGrafter"/>
</dbReference>
<dbReference type="InterPro" id="IPR003689">
    <property type="entry name" value="ZIP"/>
</dbReference>
<gene>
    <name evidence="7" type="ORF">B0T18DRAFT_315120</name>
</gene>
<keyword evidence="3 6" id="KW-1133">Transmembrane helix</keyword>
<keyword evidence="4 6" id="KW-0472">Membrane</keyword>
<evidence type="ECO:0000313" key="7">
    <source>
        <dbReference type="EMBL" id="KAK0753201.1"/>
    </source>
</evidence>
<feature type="transmembrane region" description="Helical" evidence="6">
    <location>
        <begin position="12"/>
        <end position="39"/>
    </location>
</feature>
<dbReference type="PANTHER" id="PTHR11040">
    <property type="entry name" value="ZINC/IRON TRANSPORTER"/>
    <property type="match status" value="1"/>
</dbReference>
<reference evidence="7" key="1">
    <citation type="submission" date="2023-06" db="EMBL/GenBank/DDBJ databases">
        <title>Genome-scale phylogeny and comparative genomics of the fungal order Sordariales.</title>
        <authorList>
            <consortium name="Lawrence Berkeley National Laboratory"/>
            <person name="Hensen N."/>
            <person name="Bonometti L."/>
            <person name="Westerberg I."/>
            <person name="Brannstrom I.O."/>
            <person name="Guillou S."/>
            <person name="Cros-Aarteil S."/>
            <person name="Calhoun S."/>
            <person name="Haridas S."/>
            <person name="Kuo A."/>
            <person name="Mondo S."/>
            <person name="Pangilinan J."/>
            <person name="Riley R."/>
            <person name="LaButti K."/>
            <person name="Andreopoulos B."/>
            <person name="Lipzen A."/>
            <person name="Chen C."/>
            <person name="Yanf M."/>
            <person name="Daum C."/>
            <person name="Ng V."/>
            <person name="Clum A."/>
            <person name="Steindorff A."/>
            <person name="Ohm R."/>
            <person name="Martin F."/>
            <person name="Silar P."/>
            <person name="Natvig D."/>
            <person name="Lalanne C."/>
            <person name="Gautier V."/>
            <person name="Ament-velasquez S.L."/>
            <person name="Kruys A."/>
            <person name="Hutchinson M.I."/>
            <person name="Powell A.J."/>
            <person name="Barry K."/>
            <person name="Miller A.N."/>
            <person name="Grigoriev I.V."/>
            <person name="Debuchy R."/>
            <person name="Gladieux P."/>
            <person name="Thoren M.H."/>
            <person name="Johannesson H."/>
        </authorList>
    </citation>
    <scope>NUCLEOTIDE SEQUENCE</scope>
    <source>
        <strain evidence="7">SMH3187-1</strain>
    </source>
</reference>
<feature type="compositionally biased region" description="Polar residues" evidence="5">
    <location>
        <begin position="155"/>
        <end position="164"/>
    </location>
</feature>
<keyword evidence="2 6" id="KW-0812">Transmembrane</keyword>
<dbReference type="Pfam" id="PF02535">
    <property type="entry name" value="Zip"/>
    <property type="match status" value="2"/>
</dbReference>
<feature type="transmembrane region" description="Helical" evidence="6">
    <location>
        <begin position="91"/>
        <end position="109"/>
    </location>
</feature>
<evidence type="ECO:0000256" key="4">
    <source>
        <dbReference type="ARBA" id="ARBA00023136"/>
    </source>
</evidence>
<feature type="region of interest" description="Disordered" evidence="5">
    <location>
        <begin position="329"/>
        <end position="353"/>
    </location>
</feature>
<feature type="transmembrane region" description="Helical" evidence="6">
    <location>
        <begin position="426"/>
        <end position="449"/>
    </location>
</feature>
<keyword evidence="8" id="KW-1185">Reference proteome</keyword>
<evidence type="ECO:0000256" key="1">
    <source>
        <dbReference type="ARBA" id="ARBA00004141"/>
    </source>
</evidence>
<dbReference type="AlphaFoldDB" id="A0AA40F9I0"/>
<organism evidence="7 8">
    <name type="scientific">Schizothecium vesticola</name>
    <dbReference type="NCBI Taxonomy" id="314040"/>
    <lineage>
        <taxon>Eukaryota</taxon>
        <taxon>Fungi</taxon>
        <taxon>Dikarya</taxon>
        <taxon>Ascomycota</taxon>
        <taxon>Pezizomycotina</taxon>
        <taxon>Sordariomycetes</taxon>
        <taxon>Sordariomycetidae</taxon>
        <taxon>Sordariales</taxon>
        <taxon>Schizotheciaceae</taxon>
        <taxon>Schizothecium</taxon>
    </lineage>
</organism>
<comment type="caution">
    <text evidence="7">The sequence shown here is derived from an EMBL/GenBank/DDBJ whole genome shotgun (WGS) entry which is preliminary data.</text>
</comment>
<feature type="compositionally biased region" description="Basic and acidic residues" evidence="5">
    <location>
        <begin position="128"/>
        <end position="137"/>
    </location>
</feature>
<dbReference type="PANTHER" id="PTHR11040:SF210">
    <property type="entry name" value="ZINC-REGULATED TRANSPORTER 3"/>
    <property type="match status" value="1"/>
</dbReference>
<feature type="transmembrane region" description="Helical" evidence="6">
    <location>
        <begin position="51"/>
        <end position="71"/>
    </location>
</feature>
<feature type="region of interest" description="Disordered" evidence="5">
    <location>
        <begin position="128"/>
        <end position="167"/>
    </location>
</feature>
<proteinExistence type="predicted"/>
<feature type="region of interest" description="Disordered" evidence="5">
    <location>
        <begin position="198"/>
        <end position="224"/>
    </location>
</feature>
<comment type="subcellular location">
    <subcellularLocation>
        <location evidence="1">Membrane</location>
        <topology evidence="1">Multi-pass membrane protein</topology>
    </subcellularLocation>
</comment>
<dbReference type="EMBL" id="JAUKUD010000001">
    <property type="protein sequence ID" value="KAK0753201.1"/>
    <property type="molecule type" value="Genomic_DNA"/>
</dbReference>
<evidence type="ECO:0000256" key="6">
    <source>
        <dbReference type="SAM" id="Phobius"/>
    </source>
</evidence>
<evidence type="ECO:0000256" key="3">
    <source>
        <dbReference type="ARBA" id="ARBA00022989"/>
    </source>
</evidence>
<dbReference type="Proteomes" id="UP001172155">
    <property type="component" value="Unassembled WGS sequence"/>
</dbReference>
<feature type="transmembrane region" description="Helical" evidence="6">
    <location>
        <begin position="495"/>
        <end position="515"/>
    </location>
</feature>
<feature type="transmembrane region" description="Helical" evidence="6">
    <location>
        <begin position="461"/>
        <end position="483"/>
    </location>
</feature>
<sequence length="516" mass="56352">MAGPGLDSDTRGWTLTIVAGLACCFGATIICVDTLVRLIPSQKSFRIQDSNAFLASSLSLSFGVMLFSALYRMLPSSAKYLSKAGWDHQQGALLVMVCFVVGFIGIQIISRVLHQFIPSHIVDCDHTHQSHAKDTHTHSHRRHSHSRPGRDRQQSMRTPSSGSTIRYPDVAEANGIASESTPLLSGDLHLTRTDSPSQVALRGDTFPQAPNGHHQPAPPDGRRSSIMDIQNFLKAVVVDKPRRAHCDESKLCYGYSERCGQECRKLKDRPILPLRPPLASHTYTTPVANGHRHGSEARPLTEISTPHVHEHNGYATDGEIHSDPTLLDVEEEEEEGEGECEQMDQDETEAQHHHHVPENAFLSISLQTVVAIALHKFPEGFIMYATNHASAALGFNVFMALFVHNIAEGFSMALPLYLAIGSRAKAIAWSSLLGGLTQPMGAGMAVLWFKLANRSAMDVDNTSYGCLFAVTAGIMTSVALQLFVESLSLNHNKNLSIFFAFLGMALLGFSSALVAE</sequence>
<evidence type="ECO:0000256" key="2">
    <source>
        <dbReference type="ARBA" id="ARBA00022692"/>
    </source>
</evidence>
<name>A0AA40F9I0_9PEZI</name>
<feature type="region of interest" description="Disordered" evidence="5">
    <location>
        <begin position="274"/>
        <end position="295"/>
    </location>
</feature>